<accession>M0QF70</accession>
<name>M0QF70_9ACTN</name>
<dbReference type="AlphaFoldDB" id="M0QF70"/>
<keyword evidence="1" id="KW-1133">Transmembrane helix</keyword>
<evidence type="ECO:0000313" key="3">
    <source>
        <dbReference type="Proteomes" id="UP000011666"/>
    </source>
</evidence>
<protein>
    <submittedName>
        <fullName evidence="2">Uncharacterized protein</fullName>
    </submittedName>
</protein>
<feature type="transmembrane region" description="Helical" evidence="1">
    <location>
        <begin position="21"/>
        <end position="42"/>
    </location>
</feature>
<reference evidence="2 3" key="1">
    <citation type="submission" date="2013-01" db="EMBL/GenBank/DDBJ databases">
        <title>Whole genome shotgun sequence of Gordonia soli NBRC 108243.</title>
        <authorList>
            <person name="Isaki-Nakamura S."/>
            <person name="Hosoyama A."/>
            <person name="Tsuchikane K."/>
            <person name="Ando Y."/>
            <person name="Baba S."/>
            <person name="Ohji S."/>
            <person name="Hamada M."/>
            <person name="Tamura T."/>
            <person name="Yamazoe A."/>
            <person name="Yamazaki S."/>
            <person name="Fujita N."/>
        </authorList>
    </citation>
    <scope>NUCLEOTIDE SEQUENCE [LARGE SCALE GENOMIC DNA]</scope>
    <source>
        <strain evidence="2 3">NBRC 108243</strain>
    </source>
</reference>
<comment type="caution">
    <text evidence="2">The sequence shown here is derived from an EMBL/GenBank/DDBJ whole genome shotgun (WGS) entry which is preliminary data.</text>
</comment>
<dbReference type="Proteomes" id="UP000011666">
    <property type="component" value="Unassembled WGS sequence"/>
</dbReference>
<evidence type="ECO:0000256" key="1">
    <source>
        <dbReference type="SAM" id="Phobius"/>
    </source>
</evidence>
<sequence length="189" mass="18189">MTAGRAASPSGPVGGSSPLGRAAATSAALGTAVVAIGAALVADAHPSHIAVLALAAAALAVLRFLFAGAHNGLFSVVSGAMVAQPALYASLELLPALGAAGPVSTVTGLHIAVTTTVVAAVTGAQSMCLAIASPTVSRLRRALASIPADAARGRTSGRHPLATRRLVGAMCVATSPGRSPPGSPVALPV</sequence>
<proteinExistence type="predicted"/>
<dbReference type="RefSeq" id="WP_007617626.1">
    <property type="nucleotide sequence ID" value="NZ_BANX01000005.1"/>
</dbReference>
<keyword evidence="3" id="KW-1185">Reference proteome</keyword>
<dbReference type="EMBL" id="BANX01000005">
    <property type="protein sequence ID" value="GAC66941.1"/>
    <property type="molecule type" value="Genomic_DNA"/>
</dbReference>
<keyword evidence="1" id="KW-0472">Membrane</keyword>
<feature type="transmembrane region" description="Helical" evidence="1">
    <location>
        <begin position="48"/>
        <end position="66"/>
    </location>
</feature>
<organism evidence="2 3">
    <name type="scientific">Gordonia soli NBRC 108243</name>
    <dbReference type="NCBI Taxonomy" id="1223545"/>
    <lineage>
        <taxon>Bacteria</taxon>
        <taxon>Bacillati</taxon>
        <taxon>Actinomycetota</taxon>
        <taxon>Actinomycetes</taxon>
        <taxon>Mycobacteriales</taxon>
        <taxon>Gordoniaceae</taxon>
        <taxon>Gordonia</taxon>
    </lineage>
</organism>
<keyword evidence="1" id="KW-0812">Transmembrane</keyword>
<gene>
    <name evidence="2" type="ORF">GS4_05_01530</name>
</gene>
<evidence type="ECO:0000313" key="2">
    <source>
        <dbReference type="EMBL" id="GAC66941.1"/>
    </source>
</evidence>
<feature type="transmembrane region" description="Helical" evidence="1">
    <location>
        <begin position="111"/>
        <end position="132"/>
    </location>
</feature>